<dbReference type="CDD" id="cd02022">
    <property type="entry name" value="DPCK"/>
    <property type="match status" value="1"/>
</dbReference>
<keyword evidence="2 3" id="KW-0067">ATP-binding</keyword>
<comment type="function">
    <text evidence="3">Catalyzes the phosphorylation of the 3'-hydroxyl group of dephosphocoenzyme A to form coenzyme A.</text>
</comment>
<comment type="catalytic activity">
    <reaction evidence="3">
        <text>3'-dephospho-CoA + ATP = ADP + CoA + H(+)</text>
        <dbReference type="Rhea" id="RHEA:18245"/>
        <dbReference type="ChEBI" id="CHEBI:15378"/>
        <dbReference type="ChEBI" id="CHEBI:30616"/>
        <dbReference type="ChEBI" id="CHEBI:57287"/>
        <dbReference type="ChEBI" id="CHEBI:57328"/>
        <dbReference type="ChEBI" id="CHEBI:456216"/>
        <dbReference type="EC" id="2.7.1.24"/>
    </reaction>
</comment>
<dbReference type="HAMAP" id="MF_00376">
    <property type="entry name" value="Dephospho_CoA_kinase"/>
    <property type="match status" value="1"/>
</dbReference>
<dbReference type="Gene3D" id="3.40.50.300">
    <property type="entry name" value="P-loop containing nucleotide triphosphate hydrolases"/>
    <property type="match status" value="1"/>
</dbReference>
<dbReference type="PROSITE" id="PS51219">
    <property type="entry name" value="DPCK"/>
    <property type="match status" value="1"/>
</dbReference>
<dbReference type="RefSeq" id="WP_013048564.1">
    <property type="nucleotide sequence ID" value="NC_014011.1"/>
</dbReference>
<dbReference type="KEGG" id="aco:Amico_1178"/>
<evidence type="ECO:0000313" key="6">
    <source>
        <dbReference type="Proteomes" id="UP000002366"/>
    </source>
</evidence>
<keyword evidence="3 5" id="KW-0808">Transferase</keyword>
<evidence type="ECO:0000256" key="2">
    <source>
        <dbReference type="ARBA" id="ARBA00022840"/>
    </source>
</evidence>
<evidence type="ECO:0000256" key="4">
    <source>
        <dbReference type="NCBIfam" id="TIGR00152"/>
    </source>
</evidence>
<dbReference type="Proteomes" id="UP000002366">
    <property type="component" value="Chromosome"/>
</dbReference>
<keyword evidence="3" id="KW-0963">Cytoplasm</keyword>
<keyword evidence="1 3" id="KW-0547">Nucleotide-binding</keyword>
<comment type="similarity">
    <text evidence="3">Belongs to the CoaE family.</text>
</comment>
<evidence type="ECO:0000313" key="5">
    <source>
        <dbReference type="EMBL" id="ADE57301.1"/>
    </source>
</evidence>
<evidence type="ECO:0000256" key="3">
    <source>
        <dbReference type="HAMAP-Rule" id="MF_00376"/>
    </source>
</evidence>
<comment type="pathway">
    <text evidence="3">Cofactor biosynthesis; coenzyme A biosynthesis; CoA from (R)-pantothenate: step 5/5.</text>
</comment>
<dbReference type="GO" id="GO:0005524">
    <property type="term" value="F:ATP binding"/>
    <property type="evidence" value="ECO:0007669"/>
    <property type="project" value="UniProtKB-UniRule"/>
</dbReference>
<evidence type="ECO:0000256" key="1">
    <source>
        <dbReference type="ARBA" id="ARBA00022741"/>
    </source>
</evidence>
<keyword evidence="3 5" id="KW-0418">Kinase</keyword>
<organism evidence="5 6">
    <name type="scientific">Aminobacterium colombiense (strain DSM 12261 / ALA-1)</name>
    <dbReference type="NCBI Taxonomy" id="572547"/>
    <lineage>
        <taxon>Bacteria</taxon>
        <taxon>Thermotogati</taxon>
        <taxon>Synergistota</taxon>
        <taxon>Synergistia</taxon>
        <taxon>Synergistales</taxon>
        <taxon>Aminobacteriaceae</taxon>
        <taxon>Aminobacterium</taxon>
    </lineage>
</organism>
<dbReference type="UniPathway" id="UPA00241">
    <property type="reaction ID" value="UER00356"/>
</dbReference>
<dbReference type="GO" id="GO:0004140">
    <property type="term" value="F:dephospho-CoA kinase activity"/>
    <property type="evidence" value="ECO:0007669"/>
    <property type="project" value="UniProtKB-UniRule"/>
</dbReference>
<dbReference type="GO" id="GO:0005737">
    <property type="term" value="C:cytoplasm"/>
    <property type="evidence" value="ECO:0007669"/>
    <property type="project" value="UniProtKB-SubCell"/>
</dbReference>
<feature type="binding site" evidence="3">
    <location>
        <begin position="11"/>
        <end position="16"/>
    </location>
    <ligand>
        <name>ATP</name>
        <dbReference type="ChEBI" id="CHEBI:30616"/>
    </ligand>
</feature>
<dbReference type="SUPFAM" id="SSF52540">
    <property type="entry name" value="P-loop containing nucleoside triphosphate hydrolases"/>
    <property type="match status" value="1"/>
</dbReference>
<name>D5EFG9_AMICL</name>
<dbReference type="EC" id="2.7.1.24" evidence="3 4"/>
<sequence length="293" mass="33365">MLVLGVTGDVGAGKSTVSQIWKSLGATIIDADALAHEAWKDTTVLRRASERWGTQVLLGNGHINPSVVASIVFSDMTEYEWVCDMIHPFVRIEMERKVASLQGWVIAEIPLLFENRIPWWVDLSVYVTAPLDLRLARNEVRGWNKEEIERRERFLRNAEEKRAEADLVIRNDSSIDTLEQSLSRYAALFKKMAALCEIRGYSSDELVIRKAAIRLGASGQVTRIEIVPLTNALVRGGSLSMNKRYMMRAYSCEFYWAFVERTLTEEGLEETELISIRRLSRSLRNELVEEIIG</sequence>
<comment type="subcellular location">
    <subcellularLocation>
        <location evidence="3">Cytoplasm</location>
    </subcellularLocation>
</comment>
<dbReference type="eggNOG" id="COG0237">
    <property type="taxonomic scope" value="Bacteria"/>
</dbReference>
<dbReference type="AlphaFoldDB" id="D5EFG9"/>
<accession>D5EFG9</accession>
<dbReference type="PANTHER" id="PTHR10695:SF46">
    <property type="entry name" value="BIFUNCTIONAL COENZYME A SYNTHASE-RELATED"/>
    <property type="match status" value="1"/>
</dbReference>
<protein>
    <recommendedName>
        <fullName evidence="3 4">Dephospho-CoA kinase</fullName>
        <ecNumber evidence="3 4">2.7.1.24</ecNumber>
    </recommendedName>
    <alternativeName>
        <fullName evidence="3">Dephosphocoenzyme A kinase</fullName>
    </alternativeName>
</protein>
<dbReference type="InterPro" id="IPR001977">
    <property type="entry name" value="Depp_CoAkinase"/>
</dbReference>
<gene>
    <name evidence="3" type="primary">coaE</name>
    <name evidence="5" type="ordered locus">Amico_1178</name>
</gene>
<dbReference type="InterPro" id="IPR027417">
    <property type="entry name" value="P-loop_NTPase"/>
</dbReference>
<dbReference type="STRING" id="572547.Amico_1178"/>
<dbReference type="EMBL" id="CP001997">
    <property type="protein sequence ID" value="ADE57301.1"/>
    <property type="molecule type" value="Genomic_DNA"/>
</dbReference>
<dbReference type="GO" id="GO:0015937">
    <property type="term" value="P:coenzyme A biosynthetic process"/>
    <property type="evidence" value="ECO:0007669"/>
    <property type="project" value="UniProtKB-UniRule"/>
</dbReference>
<dbReference type="HOGENOM" id="CLU_939866_0_0_0"/>
<dbReference type="Pfam" id="PF01121">
    <property type="entry name" value="CoaE"/>
    <property type="match status" value="1"/>
</dbReference>
<dbReference type="NCBIfam" id="TIGR00152">
    <property type="entry name" value="dephospho-CoA kinase"/>
    <property type="match status" value="1"/>
</dbReference>
<keyword evidence="3" id="KW-0173">Coenzyme A biosynthesis</keyword>
<reference evidence="5 6" key="1">
    <citation type="journal article" date="2010" name="Stand. Genomic Sci.">
        <title>Complete genome sequence of Aminobacterium colombiense type strain (ALA-1).</title>
        <authorList>
            <person name="Chertkov O."/>
            <person name="Sikorski J."/>
            <person name="Brambilla E."/>
            <person name="Lapidus A."/>
            <person name="Copeland A."/>
            <person name="Glavina Del Rio T."/>
            <person name="Nolan M."/>
            <person name="Lucas S."/>
            <person name="Tice H."/>
            <person name="Cheng J.F."/>
            <person name="Han C."/>
            <person name="Detter J.C."/>
            <person name="Bruce D."/>
            <person name="Tapia R."/>
            <person name="Goodwin L."/>
            <person name="Pitluck S."/>
            <person name="Liolios K."/>
            <person name="Ivanova N."/>
            <person name="Mavromatis K."/>
            <person name="Ovchinnikova G."/>
            <person name="Pati A."/>
            <person name="Chen A."/>
            <person name="Palaniappan K."/>
            <person name="Land M."/>
            <person name="Hauser L."/>
            <person name="Chang Y.J."/>
            <person name="Jeffries C.D."/>
            <person name="Spring S."/>
            <person name="Rohde M."/>
            <person name="Goker M."/>
            <person name="Bristow J."/>
            <person name="Eisen J.A."/>
            <person name="Markowitz V."/>
            <person name="Hugenholtz P."/>
            <person name="Kyrpides N.C."/>
            <person name="Klenk H.P."/>
        </authorList>
    </citation>
    <scope>NUCLEOTIDE SEQUENCE [LARGE SCALE GENOMIC DNA]</scope>
    <source>
        <strain evidence="6">DSM 12261 / ALA-1</strain>
    </source>
</reference>
<dbReference type="PANTHER" id="PTHR10695">
    <property type="entry name" value="DEPHOSPHO-COA KINASE-RELATED"/>
    <property type="match status" value="1"/>
</dbReference>
<proteinExistence type="inferred from homology"/>
<keyword evidence="6" id="KW-1185">Reference proteome</keyword>